<evidence type="ECO:0000256" key="14">
    <source>
        <dbReference type="ARBA" id="ARBA00023098"/>
    </source>
</evidence>
<dbReference type="GO" id="GO:0006633">
    <property type="term" value="P:fatty acid biosynthetic process"/>
    <property type="evidence" value="ECO:0007669"/>
    <property type="project" value="UniProtKB-UniRule"/>
</dbReference>
<dbReference type="NCBIfam" id="TIGR03150">
    <property type="entry name" value="fabF"/>
    <property type="match status" value="1"/>
</dbReference>
<dbReference type="PROSITE" id="PS00606">
    <property type="entry name" value="KS3_1"/>
    <property type="match status" value="1"/>
</dbReference>
<organism evidence="23 24">
    <name type="scientific">Candidatus Neoehrlichia procyonis str. RAC413</name>
    <dbReference type="NCBI Taxonomy" id="1359163"/>
    <lineage>
        <taxon>Bacteria</taxon>
        <taxon>Pseudomonadati</taxon>
        <taxon>Pseudomonadota</taxon>
        <taxon>Alphaproteobacteria</taxon>
        <taxon>Rickettsiales</taxon>
        <taxon>Anaplasmataceae</taxon>
        <taxon>Candidatus Neoehrlichia</taxon>
    </lineage>
</organism>
<evidence type="ECO:0000256" key="3">
    <source>
        <dbReference type="ARBA" id="ARBA00008467"/>
    </source>
</evidence>
<evidence type="ECO:0000259" key="22">
    <source>
        <dbReference type="PROSITE" id="PS52004"/>
    </source>
</evidence>
<evidence type="ECO:0000256" key="5">
    <source>
        <dbReference type="ARBA" id="ARBA00014657"/>
    </source>
</evidence>
<sequence>MEKKRVVVTGLGLVTPLGTNINKVWECLISGVSGIRKITNRFDSSDLECKIAGQVLIKHESEDYIFDPAQWIPEKDIKKMDTFIHFGIAASAEAIKDSSLLTYNNLNYNRIGVLIGSGIGGLPYIEKTVINLNEHGPKKVSPFFIPASLVNLLPGHISMKYGFKGYNNSVVSACATGAHAISDAAKIIQLSEADVMICGGSESALCRSGIAGFDAIKALTRKFNDTPEIASRPWDKDRDGFVMGEGAGIIVLEEYEHAKKRDAKIYAELIGYSATSDAYHITAPHPEGQGGIEAMKKALINAQLDPCKVNYINAHGTSTLIGDSIEIKAIKSVFQDHAYKIPISSTKSSIGHLLGAAGSVEAIFSILSIISGIVPPTLNLHNSSESSALNLVPLIAQEHKVIHALSNSFGFGGTNVSLIFKKLSAS</sequence>
<dbReference type="PATRIC" id="fig|1359163.3.peg.992"/>
<dbReference type="Pfam" id="PF02801">
    <property type="entry name" value="Ketoacyl-synt_C"/>
    <property type="match status" value="1"/>
</dbReference>
<evidence type="ECO:0000256" key="1">
    <source>
        <dbReference type="ARBA" id="ARBA00004533"/>
    </source>
</evidence>
<name>A0A0F3NPF7_9RICK</name>
<comment type="catalytic activity">
    <reaction evidence="19">
        <text>(9Z)-hexadecenoyl-[ACP] + malonyl-[ACP] + H(+) = 3-oxo-(11Z)-octadecenoyl-[ACP] + holo-[ACP] + CO2</text>
        <dbReference type="Rhea" id="RHEA:55040"/>
        <dbReference type="Rhea" id="RHEA-COMP:9623"/>
        <dbReference type="Rhea" id="RHEA-COMP:9685"/>
        <dbReference type="Rhea" id="RHEA-COMP:10800"/>
        <dbReference type="Rhea" id="RHEA-COMP:14074"/>
        <dbReference type="ChEBI" id="CHEBI:15378"/>
        <dbReference type="ChEBI" id="CHEBI:16526"/>
        <dbReference type="ChEBI" id="CHEBI:64479"/>
        <dbReference type="ChEBI" id="CHEBI:78449"/>
        <dbReference type="ChEBI" id="CHEBI:83989"/>
        <dbReference type="ChEBI" id="CHEBI:138538"/>
        <dbReference type="EC" id="2.3.1.179"/>
    </reaction>
</comment>
<evidence type="ECO:0000256" key="4">
    <source>
        <dbReference type="ARBA" id="ARBA00012356"/>
    </source>
</evidence>
<keyword evidence="9" id="KW-0997">Cell inner membrane</keyword>
<comment type="caution">
    <text evidence="23">The sequence shown here is derived from an EMBL/GenBank/DDBJ whole genome shotgun (WGS) entry which is preliminary data.</text>
</comment>
<dbReference type="OrthoDB" id="9808669at2"/>
<evidence type="ECO:0000313" key="24">
    <source>
        <dbReference type="Proteomes" id="UP000033562"/>
    </source>
</evidence>
<dbReference type="InterPro" id="IPR020841">
    <property type="entry name" value="PKS_Beta-ketoAc_synthase_dom"/>
</dbReference>
<keyword evidence="17 19" id="KW-0012">Acyltransferase</keyword>
<dbReference type="Gene3D" id="3.40.47.10">
    <property type="match status" value="1"/>
</dbReference>
<dbReference type="SUPFAM" id="SSF53901">
    <property type="entry name" value="Thiolase-like"/>
    <property type="match status" value="2"/>
</dbReference>
<evidence type="ECO:0000256" key="2">
    <source>
        <dbReference type="ARBA" id="ARBA00005194"/>
    </source>
</evidence>
<dbReference type="PANTHER" id="PTHR11712">
    <property type="entry name" value="POLYKETIDE SYNTHASE-RELATED"/>
    <property type="match status" value="1"/>
</dbReference>
<comment type="subcellular location">
    <subcellularLocation>
        <location evidence="1">Cell inner membrane</location>
    </subcellularLocation>
</comment>
<evidence type="ECO:0000256" key="20">
    <source>
        <dbReference type="PIRSR" id="PIRSR000447-1"/>
    </source>
</evidence>
<dbReference type="UniPathway" id="UPA00094"/>
<evidence type="ECO:0000256" key="13">
    <source>
        <dbReference type="ARBA" id="ARBA00022989"/>
    </source>
</evidence>
<comment type="pathway">
    <text evidence="2 19">Lipid metabolism; fatty acid biosynthesis.</text>
</comment>
<dbReference type="GO" id="GO:0005886">
    <property type="term" value="C:plasma membrane"/>
    <property type="evidence" value="ECO:0007669"/>
    <property type="project" value="UniProtKB-SubCell"/>
</dbReference>
<dbReference type="RefSeq" id="WP_045809294.1">
    <property type="nucleotide sequence ID" value="NZ_LANX01000001.1"/>
</dbReference>
<accession>A0A0F3NPF7</accession>
<keyword evidence="6" id="KW-0536">Nodulation</keyword>
<evidence type="ECO:0000256" key="10">
    <source>
        <dbReference type="ARBA" id="ARBA00022679"/>
    </source>
</evidence>
<feature type="domain" description="Ketosynthase family 3 (KS3)" evidence="22">
    <location>
        <begin position="3"/>
        <end position="422"/>
    </location>
</feature>
<evidence type="ECO:0000256" key="9">
    <source>
        <dbReference type="ARBA" id="ARBA00022519"/>
    </source>
</evidence>
<evidence type="ECO:0000256" key="17">
    <source>
        <dbReference type="ARBA" id="ARBA00023315"/>
    </source>
</evidence>
<dbReference type="NCBIfam" id="NF005589">
    <property type="entry name" value="PRK07314.1"/>
    <property type="match status" value="1"/>
</dbReference>
<comment type="function">
    <text evidence="18">Proposed to synthesize NOD factor fatty acyl chain. Involved in the synthesis of a highly unsaturated fatty acid moiety, which forms part of a lipo-oligosaccharide that is responsible for host specificity.</text>
</comment>
<keyword evidence="10 19" id="KW-0808">Transferase</keyword>
<evidence type="ECO:0000256" key="6">
    <source>
        <dbReference type="ARBA" id="ARBA00022458"/>
    </source>
</evidence>
<dbReference type="InterPro" id="IPR017568">
    <property type="entry name" value="3-oxoacyl-ACP_synth-2"/>
</dbReference>
<keyword evidence="16 19" id="KW-0275">Fatty acid biosynthesis</keyword>
<evidence type="ECO:0000256" key="11">
    <source>
        <dbReference type="ARBA" id="ARBA00022692"/>
    </source>
</evidence>
<keyword evidence="11" id="KW-0812">Transmembrane</keyword>
<evidence type="ECO:0000256" key="15">
    <source>
        <dbReference type="ARBA" id="ARBA00023136"/>
    </source>
</evidence>
<evidence type="ECO:0000256" key="18">
    <source>
        <dbReference type="ARBA" id="ARBA00037576"/>
    </source>
</evidence>
<dbReference type="SMART" id="SM00825">
    <property type="entry name" value="PKS_KS"/>
    <property type="match status" value="1"/>
</dbReference>
<evidence type="ECO:0000256" key="16">
    <source>
        <dbReference type="ARBA" id="ARBA00023160"/>
    </source>
</evidence>
<dbReference type="Pfam" id="PF00109">
    <property type="entry name" value="ketoacyl-synt"/>
    <property type="match status" value="1"/>
</dbReference>
<comment type="function">
    <text evidence="19">Involved in the type II fatty acid elongation cycle. Catalyzes the elongation of a wide range of acyl-ACP by the addition of two carbons from malonyl-ACP to an acyl acceptor. Can efficiently catalyze the conversion of palmitoleoyl-ACP (cis-hexadec-9-enoyl-ACP) to cis-vaccenoyl-ACP (cis-octadec-11-enoyl-ACP), an essential step in the thermal regulation of fatty acid composition.</text>
</comment>
<dbReference type="InterPro" id="IPR018201">
    <property type="entry name" value="Ketoacyl_synth_AS"/>
</dbReference>
<dbReference type="EMBL" id="LANX01000001">
    <property type="protein sequence ID" value="KJV69626.1"/>
    <property type="molecule type" value="Genomic_DNA"/>
</dbReference>
<evidence type="ECO:0000256" key="19">
    <source>
        <dbReference type="PIRNR" id="PIRNR000447"/>
    </source>
</evidence>
<evidence type="ECO:0000256" key="21">
    <source>
        <dbReference type="RuleBase" id="RU003694"/>
    </source>
</evidence>
<keyword evidence="12" id="KW-0276">Fatty acid metabolism</keyword>
<dbReference type="PIRSF" id="PIRSF000447">
    <property type="entry name" value="KAS_II"/>
    <property type="match status" value="1"/>
</dbReference>
<dbReference type="STRING" id="1359163.NLO413_1026"/>
<keyword evidence="7" id="KW-1003">Cell membrane</keyword>
<dbReference type="GO" id="GO:0004315">
    <property type="term" value="F:3-oxoacyl-[acyl-carrier-protein] synthase activity"/>
    <property type="evidence" value="ECO:0007669"/>
    <property type="project" value="UniProtKB-UniRule"/>
</dbReference>
<evidence type="ECO:0000256" key="7">
    <source>
        <dbReference type="ARBA" id="ARBA00022475"/>
    </source>
</evidence>
<dbReference type="InterPro" id="IPR016039">
    <property type="entry name" value="Thiolase-like"/>
</dbReference>
<comment type="catalytic activity">
    <reaction evidence="19">
        <text>a fatty acyl-[ACP] + malonyl-[ACP] + H(+) = a 3-oxoacyl-[ACP] + holo-[ACP] + CO2</text>
        <dbReference type="Rhea" id="RHEA:22836"/>
        <dbReference type="Rhea" id="RHEA-COMP:9623"/>
        <dbReference type="Rhea" id="RHEA-COMP:9685"/>
        <dbReference type="Rhea" id="RHEA-COMP:9916"/>
        <dbReference type="Rhea" id="RHEA-COMP:14125"/>
        <dbReference type="ChEBI" id="CHEBI:15378"/>
        <dbReference type="ChEBI" id="CHEBI:16526"/>
        <dbReference type="ChEBI" id="CHEBI:64479"/>
        <dbReference type="ChEBI" id="CHEBI:78449"/>
        <dbReference type="ChEBI" id="CHEBI:78776"/>
        <dbReference type="ChEBI" id="CHEBI:138651"/>
    </reaction>
</comment>
<keyword evidence="24" id="KW-1185">Reference proteome</keyword>
<protein>
    <recommendedName>
        <fullName evidence="5 19">3-oxoacyl-[acyl-carrier-protein] synthase 2</fullName>
        <ecNumber evidence="4 19">2.3.1.179</ecNumber>
    </recommendedName>
</protein>
<dbReference type="PROSITE" id="PS52004">
    <property type="entry name" value="KS3_2"/>
    <property type="match status" value="1"/>
</dbReference>
<keyword evidence="8 19" id="KW-0444">Lipid biosynthesis</keyword>
<dbReference type="FunFam" id="3.40.47.10:FF:000009">
    <property type="entry name" value="3-oxoacyl-[acyl-carrier-protein] synthase 2"/>
    <property type="match status" value="1"/>
</dbReference>
<comment type="similarity">
    <text evidence="3 19 21">Belongs to the thiolase-like superfamily. Beta-ketoacyl-ACP synthases family.</text>
</comment>
<evidence type="ECO:0000256" key="8">
    <source>
        <dbReference type="ARBA" id="ARBA00022516"/>
    </source>
</evidence>
<dbReference type="NCBIfam" id="NF004970">
    <property type="entry name" value="PRK06333.1"/>
    <property type="match status" value="1"/>
</dbReference>
<keyword evidence="14" id="KW-0443">Lipid metabolism</keyword>
<feature type="active site" description="For beta-ketoacyl synthase activity" evidence="20">
    <location>
        <position position="174"/>
    </location>
</feature>
<evidence type="ECO:0000256" key="12">
    <source>
        <dbReference type="ARBA" id="ARBA00022832"/>
    </source>
</evidence>
<proteinExistence type="inferred from homology"/>
<dbReference type="CDD" id="cd00834">
    <property type="entry name" value="KAS_I_II"/>
    <property type="match status" value="1"/>
</dbReference>
<dbReference type="InterPro" id="IPR000794">
    <property type="entry name" value="Beta-ketoacyl_synthase"/>
</dbReference>
<dbReference type="InterPro" id="IPR014030">
    <property type="entry name" value="Ketoacyl_synth_N"/>
</dbReference>
<dbReference type="AlphaFoldDB" id="A0A0F3NPF7"/>
<keyword evidence="15" id="KW-0472">Membrane</keyword>
<gene>
    <name evidence="23" type="primary">fabF</name>
    <name evidence="23" type="ORF">NLO413_1026</name>
</gene>
<dbReference type="PANTHER" id="PTHR11712:SF352">
    <property type="entry name" value="3-OXOACYL-[ACYL-CARRIER-PROTEIN] SYNTHASE"/>
    <property type="match status" value="1"/>
</dbReference>
<dbReference type="Proteomes" id="UP000033562">
    <property type="component" value="Unassembled WGS sequence"/>
</dbReference>
<reference evidence="23 24" key="1">
    <citation type="submission" date="2015-02" db="EMBL/GenBank/DDBJ databases">
        <title>Genome Sequencing of Rickettsiales.</title>
        <authorList>
            <person name="Daugherty S.C."/>
            <person name="Su Q."/>
            <person name="Abolude K."/>
            <person name="Beier-Sexton M."/>
            <person name="Carlyon J.A."/>
            <person name="Carter R."/>
            <person name="Day N.P."/>
            <person name="Dumler S.J."/>
            <person name="Dyachenko V."/>
            <person name="Godinez A."/>
            <person name="Kurtti T.J."/>
            <person name="Lichay M."/>
            <person name="Mullins K.E."/>
            <person name="Ott S."/>
            <person name="Pappas-Brown V."/>
            <person name="Paris D.H."/>
            <person name="Patel P."/>
            <person name="Richards A.L."/>
            <person name="Sadzewicz L."/>
            <person name="Sears K."/>
            <person name="Seidman D."/>
            <person name="Sengamalay N."/>
            <person name="Stenos J."/>
            <person name="Tallon L.J."/>
            <person name="Vincent G."/>
            <person name="Fraser C.M."/>
            <person name="Munderloh U."/>
            <person name="Dunning-Hotopp J.C."/>
        </authorList>
    </citation>
    <scope>NUCLEOTIDE SEQUENCE [LARGE SCALE GENOMIC DNA]</scope>
    <source>
        <strain evidence="23 24">RAC413</strain>
    </source>
</reference>
<dbReference type="EC" id="2.3.1.179" evidence="4 19"/>
<keyword evidence="13" id="KW-1133">Transmembrane helix</keyword>
<dbReference type="InterPro" id="IPR014031">
    <property type="entry name" value="Ketoacyl_synth_C"/>
</dbReference>
<evidence type="ECO:0000313" key="23">
    <source>
        <dbReference type="EMBL" id="KJV69626.1"/>
    </source>
</evidence>